<dbReference type="GO" id="GO:0016020">
    <property type="term" value="C:membrane"/>
    <property type="evidence" value="ECO:0007669"/>
    <property type="project" value="UniProtKB-SubCell"/>
</dbReference>
<dbReference type="AlphaFoldDB" id="A0A4Y9EPD4"/>
<feature type="transmembrane region" description="Helical" evidence="6">
    <location>
        <begin position="86"/>
        <end position="103"/>
    </location>
</feature>
<feature type="transmembrane region" description="Helical" evidence="6">
    <location>
        <begin position="34"/>
        <end position="55"/>
    </location>
</feature>
<feature type="transmembrane region" description="Helical" evidence="6">
    <location>
        <begin position="192"/>
        <end position="212"/>
    </location>
</feature>
<dbReference type="RefSeq" id="WP_135246315.1">
    <property type="nucleotide sequence ID" value="NZ_SIHO01000002.1"/>
</dbReference>
<protein>
    <submittedName>
        <fullName evidence="7">Lysoplasmalogenase</fullName>
    </submittedName>
</protein>
<feature type="transmembrane region" description="Helical" evidence="6">
    <location>
        <begin position="9"/>
        <end position="28"/>
    </location>
</feature>
<dbReference type="PANTHER" id="PTHR31885">
    <property type="entry name" value="GH04784P"/>
    <property type="match status" value="1"/>
</dbReference>
<comment type="similarity">
    <text evidence="2">Belongs to the TMEM86 family.</text>
</comment>
<evidence type="ECO:0000313" key="8">
    <source>
        <dbReference type="Proteomes" id="UP000297737"/>
    </source>
</evidence>
<gene>
    <name evidence="7" type="ORF">EUV02_11295</name>
</gene>
<evidence type="ECO:0000256" key="5">
    <source>
        <dbReference type="ARBA" id="ARBA00023136"/>
    </source>
</evidence>
<evidence type="ECO:0000256" key="4">
    <source>
        <dbReference type="ARBA" id="ARBA00022989"/>
    </source>
</evidence>
<comment type="caution">
    <text evidence="7">The sequence shown here is derived from an EMBL/GenBank/DDBJ whole genome shotgun (WGS) entry which is preliminary data.</text>
</comment>
<name>A0A4Y9EPD4_9SPHN</name>
<dbReference type="Pfam" id="PF07947">
    <property type="entry name" value="YhhN"/>
    <property type="match status" value="1"/>
</dbReference>
<keyword evidence="3 6" id="KW-0812">Transmembrane</keyword>
<dbReference type="InterPro" id="IPR012506">
    <property type="entry name" value="TMEM86B-like"/>
</dbReference>
<evidence type="ECO:0000256" key="2">
    <source>
        <dbReference type="ARBA" id="ARBA00007375"/>
    </source>
</evidence>
<evidence type="ECO:0000256" key="1">
    <source>
        <dbReference type="ARBA" id="ARBA00004141"/>
    </source>
</evidence>
<accession>A0A4Y9EPD4</accession>
<evidence type="ECO:0000256" key="3">
    <source>
        <dbReference type="ARBA" id="ARBA00022692"/>
    </source>
</evidence>
<sequence>MPQVTARTQIVRVLIAASLLLGSVYPLIEPQLAPVPGVVLKGLCIGLLALVALLWARSTDGWLLAGVMAAGTAGDVLLGMPGRFEVGAAAFGVGHILAITLYLRNRRRPLDALTLAIVAALLVAGVALPRMLVAGNTGLAVYALLLTGMTAAAFASRFDRRVPLGALMFLVSDALIAVRLQHPGSGPALGLAVWWLYYFGQFLIFWFVAGAIRSGPAR</sequence>
<feature type="transmembrane region" description="Helical" evidence="6">
    <location>
        <begin position="139"/>
        <end position="155"/>
    </location>
</feature>
<dbReference type="PANTHER" id="PTHR31885:SF6">
    <property type="entry name" value="GH04784P"/>
    <property type="match status" value="1"/>
</dbReference>
<evidence type="ECO:0000313" key="7">
    <source>
        <dbReference type="EMBL" id="TFU03723.1"/>
    </source>
</evidence>
<proteinExistence type="inferred from homology"/>
<dbReference type="Proteomes" id="UP000297737">
    <property type="component" value="Unassembled WGS sequence"/>
</dbReference>
<evidence type="ECO:0000256" key="6">
    <source>
        <dbReference type="SAM" id="Phobius"/>
    </source>
</evidence>
<keyword evidence="8" id="KW-1185">Reference proteome</keyword>
<dbReference type="OrthoDB" id="7390032at2"/>
<keyword evidence="5 6" id="KW-0472">Membrane</keyword>
<feature type="transmembrane region" description="Helical" evidence="6">
    <location>
        <begin position="110"/>
        <end position="133"/>
    </location>
</feature>
<feature type="transmembrane region" description="Helical" evidence="6">
    <location>
        <begin position="162"/>
        <end position="180"/>
    </location>
</feature>
<feature type="transmembrane region" description="Helical" evidence="6">
    <location>
        <begin position="62"/>
        <end position="80"/>
    </location>
</feature>
<keyword evidence="4 6" id="KW-1133">Transmembrane helix</keyword>
<dbReference type="GO" id="GO:0016787">
    <property type="term" value="F:hydrolase activity"/>
    <property type="evidence" value="ECO:0007669"/>
    <property type="project" value="TreeGrafter"/>
</dbReference>
<organism evidence="7 8">
    <name type="scientific">Glacieibacterium arshaanense</name>
    <dbReference type="NCBI Taxonomy" id="2511025"/>
    <lineage>
        <taxon>Bacteria</taxon>
        <taxon>Pseudomonadati</taxon>
        <taxon>Pseudomonadota</taxon>
        <taxon>Alphaproteobacteria</taxon>
        <taxon>Sphingomonadales</taxon>
        <taxon>Sphingosinicellaceae</taxon>
        <taxon>Glacieibacterium</taxon>
    </lineage>
</organism>
<dbReference type="EMBL" id="SIHO01000002">
    <property type="protein sequence ID" value="TFU03723.1"/>
    <property type="molecule type" value="Genomic_DNA"/>
</dbReference>
<comment type="subcellular location">
    <subcellularLocation>
        <location evidence="1">Membrane</location>
        <topology evidence="1">Multi-pass membrane protein</topology>
    </subcellularLocation>
</comment>
<reference evidence="7 8" key="1">
    <citation type="submission" date="2019-02" db="EMBL/GenBank/DDBJ databases">
        <title>Polymorphobacter sp. isolated from the lake at the Tibet of China.</title>
        <authorList>
            <person name="Li A."/>
        </authorList>
    </citation>
    <scope>NUCLEOTIDE SEQUENCE [LARGE SCALE GENOMIC DNA]</scope>
    <source>
        <strain evidence="7 8">DJ1R-1</strain>
    </source>
</reference>